<dbReference type="GO" id="GO:0047280">
    <property type="term" value="F:nicotinamide phosphoribosyltransferase activity"/>
    <property type="evidence" value="ECO:0007669"/>
    <property type="project" value="UniProtKB-ARBA"/>
</dbReference>
<dbReference type="NCBIfam" id="TIGR01513">
    <property type="entry name" value="NAPRTase_put"/>
    <property type="match status" value="1"/>
</dbReference>
<dbReference type="InterPro" id="IPR013785">
    <property type="entry name" value="Aldolase_TIM"/>
</dbReference>
<evidence type="ECO:0000256" key="5">
    <source>
        <dbReference type="ARBA" id="ARBA00022598"/>
    </source>
</evidence>
<evidence type="ECO:0000313" key="13">
    <source>
        <dbReference type="EMBL" id="KRN31149.1"/>
    </source>
</evidence>
<reference evidence="13 14" key="1">
    <citation type="journal article" date="2015" name="Genome Announc.">
        <title>Expanding the biotechnology potential of lactobacilli through comparative genomics of 213 strains and associated genera.</title>
        <authorList>
            <person name="Sun Z."/>
            <person name="Harris H.M."/>
            <person name="McCann A."/>
            <person name="Guo C."/>
            <person name="Argimon S."/>
            <person name="Zhang W."/>
            <person name="Yang X."/>
            <person name="Jeffery I.B."/>
            <person name="Cooney J.C."/>
            <person name="Kagawa T.F."/>
            <person name="Liu W."/>
            <person name="Song Y."/>
            <person name="Salvetti E."/>
            <person name="Wrobel A."/>
            <person name="Rasinkangas P."/>
            <person name="Parkhill J."/>
            <person name="Rea M.C."/>
            <person name="O'Sullivan O."/>
            <person name="Ritari J."/>
            <person name="Douillard F.P."/>
            <person name="Paul Ross R."/>
            <person name="Yang R."/>
            <person name="Briner A.E."/>
            <person name="Felis G.E."/>
            <person name="de Vos W.M."/>
            <person name="Barrangou R."/>
            <person name="Klaenhammer T.R."/>
            <person name="Caufield P.W."/>
            <person name="Cui Y."/>
            <person name="Zhang H."/>
            <person name="O'Toole P.W."/>
        </authorList>
    </citation>
    <scope>NUCLEOTIDE SEQUENCE [LARGE SCALE GENOMIC DNA]</scope>
    <source>
        <strain evidence="13 14">ATCC 27304</strain>
    </source>
</reference>
<keyword evidence="7 9" id="KW-0808">Transferase</keyword>
<dbReference type="EC" id="6.3.4.21" evidence="3 9"/>
<evidence type="ECO:0000256" key="1">
    <source>
        <dbReference type="ARBA" id="ARBA00004952"/>
    </source>
</evidence>
<comment type="pathway">
    <text evidence="1 9">Cofactor biosynthesis; NAD(+) biosynthesis; nicotinate D-ribonucleotide from nicotinate: step 1/1.</text>
</comment>
<evidence type="ECO:0000256" key="4">
    <source>
        <dbReference type="ARBA" id="ARBA00022553"/>
    </source>
</evidence>
<accession>A0A0R2G2F1</accession>
<dbReference type="PIRSF" id="PIRSF000484">
    <property type="entry name" value="NAPRT"/>
    <property type="match status" value="1"/>
</dbReference>
<comment type="PTM">
    <text evidence="9">Transiently phosphorylated on a His residue during the reaction cycle. Phosphorylation strongly increases the affinity for substrates and increases the rate of nicotinate D-ribonucleotide production. Dephosphorylation regenerates the low-affinity form of the enzyme, leading to product release.</text>
</comment>
<evidence type="ECO:0000259" key="11">
    <source>
        <dbReference type="Pfam" id="PF17767"/>
    </source>
</evidence>
<evidence type="ECO:0000256" key="3">
    <source>
        <dbReference type="ARBA" id="ARBA00013236"/>
    </source>
</evidence>
<comment type="similarity">
    <text evidence="2 9">Belongs to the NAPRTase family.</text>
</comment>
<dbReference type="InterPro" id="IPR040727">
    <property type="entry name" value="NAPRTase_N"/>
</dbReference>
<dbReference type="InterPro" id="IPR036068">
    <property type="entry name" value="Nicotinate_pribotase-like_C"/>
</dbReference>
<dbReference type="PATRIC" id="fig|1618.3.peg.1998"/>
<dbReference type="OrthoDB" id="9770610at2"/>
<evidence type="ECO:0000259" key="12">
    <source>
        <dbReference type="Pfam" id="PF17956"/>
    </source>
</evidence>
<dbReference type="GO" id="GO:0034355">
    <property type="term" value="P:NAD+ biosynthetic process via the salvage pathway"/>
    <property type="evidence" value="ECO:0007669"/>
    <property type="project" value="TreeGrafter"/>
</dbReference>
<dbReference type="InterPro" id="IPR041619">
    <property type="entry name" value="NAPRTase_C"/>
</dbReference>
<dbReference type="STRING" id="1618.IV36_GL001959"/>
<feature type="domain" description="Nicotinate phosphoribosyltransferase N-terminal" evidence="11">
    <location>
        <begin position="30"/>
        <end position="153"/>
    </location>
</feature>
<feature type="domain" description="Nicotinate phosphoribosyltransferase C-terminal" evidence="12">
    <location>
        <begin position="382"/>
        <end position="487"/>
    </location>
</feature>
<comment type="catalytic activity">
    <reaction evidence="8 9">
        <text>5-phospho-alpha-D-ribose 1-diphosphate + nicotinate + ATP + H2O = nicotinate beta-D-ribonucleotide + ADP + phosphate + diphosphate</text>
        <dbReference type="Rhea" id="RHEA:36163"/>
        <dbReference type="ChEBI" id="CHEBI:15377"/>
        <dbReference type="ChEBI" id="CHEBI:30616"/>
        <dbReference type="ChEBI" id="CHEBI:32544"/>
        <dbReference type="ChEBI" id="CHEBI:33019"/>
        <dbReference type="ChEBI" id="CHEBI:43474"/>
        <dbReference type="ChEBI" id="CHEBI:57502"/>
        <dbReference type="ChEBI" id="CHEBI:58017"/>
        <dbReference type="ChEBI" id="CHEBI:456216"/>
        <dbReference type="EC" id="6.3.4.21"/>
    </reaction>
</comment>
<evidence type="ECO:0000256" key="8">
    <source>
        <dbReference type="ARBA" id="ARBA00048668"/>
    </source>
</evidence>
<protein>
    <recommendedName>
        <fullName evidence="3 9">Nicotinate phosphoribosyltransferase</fullName>
        <ecNumber evidence="3 9">6.3.4.21</ecNumber>
    </recommendedName>
</protein>
<evidence type="ECO:0000256" key="2">
    <source>
        <dbReference type="ARBA" id="ARBA00010897"/>
    </source>
</evidence>
<dbReference type="InterPro" id="IPR041525">
    <property type="entry name" value="N/Namide_PRibTrfase"/>
</dbReference>
<feature type="domain" description="Nicotinate/nicotinamide phosphoribosyltransferase" evidence="10">
    <location>
        <begin position="174"/>
        <end position="377"/>
    </location>
</feature>
<dbReference type="CDD" id="cd01570">
    <property type="entry name" value="NAPRTase_A"/>
    <property type="match status" value="1"/>
</dbReference>
<comment type="caution">
    <text evidence="13">The sequence shown here is derived from an EMBL/GenBank/DDBJ whole genome shotgun (WGS) entry which is preliminary data.</text>
</comment>
<dbReference type="GO" id="GO:0004516">
    <property type="term" value="F:nicotinate phosphoribosyltransferase activity"/>
    <property type="evidence" value="ECO:0007669"/>
    <property type="project" value="UniProtKB-UniRule"/>
</dbReference>
<dbReference type="Pfam" id="PF17956">
    <property type="entry name" value="NAPRTase_C"/>
    <property type="match status" value="1"/>
</dbReference>
<dbReference type="NCBIfam" id="NF006695">
    <property type="entry name" value="PRK09243.1-2"/>
    <property type="match status" value="1"/>
</dbReference>
<dbReference type="NCBIfam" id="NF009131">
    <property type="entry name" value="PRK12484.1"/>
    <property type="match status" value="1"/>
</dbReference>
<dbReference type="Gene3D" id="3.20.140.10">
    <property type="entry name" value="nicotinate phosphoribosyltransferase"/>
    <property type="match status" value="1"/>
</dbReference>
<dbReference type="EMBL" id="JQAR01000005">
    <property type="protein sequence ID" value="KRN31149.1"/>
    <property type="molecule type" value="Genomic_DNA"/>
</dbReference>
<evidence type="ECO:0000256" key="9">
    <source>
        <dbReference type="RuleBase" id="RU365100"/>
    </source>
</evidence>
<keyword evidence="13" id="KW-0328">Glycosyltransferase</keyword>
<comment type="function">
    <text evidence="9">Catalyzes the first step in the biosynthesis of NAD from nicotinic acid, the ATP-dependent synthesis of beta-nicotinate D-ribonucleotide from nicotinate and 5-phospho-D-ribose 1-phosphate.</text>
</comment>
<proteinExistence type="inferred from homology"/>
<name>A0A0R2G2F1_9LACO</name>
<evidence type="ECO:0000313" key="14">
    <source>
        <dbReference type="Proteomes" id="UP000051727"/>
    </source>
</evidence>
<dbReference type="SUPFAM" id="SSF51690">
    <property type="entry name" value="Nicotinate/Quinolinate PRTase C-terminal domain-like"/>
    <property type="match status" value="1"/>
</dbReference>
<gene>
    <name evidence="13" type="ORF">IV36_GL001959</name>
</gene>
<dbReference type="UniPathway" id="UPA00253">
    <property type="reaction ID" value="UER00457"/>
</dbReference>
<keyword evidence="6 9" id="KW-0662">Pyridine nucleotide biosynthesis</keyword>
<dbReference type="Gene3D" id="3.20.20.70">
    <property type="entry name" value="Aldolase class I"/>
    <property type="match status" value="1"/>
</dbReference>
<dbReference type="SUPFAM" id="SSF54675">
    <property type="entry name" value="Nicotinate/Quinolinate PRTase N-terminal domain-like"/>
    <property type="match status" value="1"/>
</dbReference>
<keyword evidence="5 9" id="KW-0436">Ligase</keyword>
<organism evidence="13 14">
    <name type="scientific">Liquorilactobacillus mali</name>
    <dbReference type="NCBI Taxonomy" id="1618"/>
    <lineage>
        <taxon>Bacteria</taxon>
        <taxon>Bacillati</taxon>
        <taxon>Bacillota</taxon>
        <taxon>Bacilli</taxon>
        <taxon>Lactobacillales</taxon>
        <taxon>Lactobacillaceae</taxon>
        <taxon>Liquorilactobacillus</taxon>
    </lineage>
</organism>
<dbReference type="Pfam" id="PF04095">
    <property type="entry name" value="NAPRTase"/>
    <property type="match status" value="1"/>
</dbReference>
<evidence type="ECO:0000256" key="6">
    <source>
        <dbReference type="ARBA" id="ARBA00022642"/>
    </source>
</evidence>
<keyword evidence="4" id="KW-0597">Phosphoprotein</keyword>
<dbReference type="Proteomes" id="UP000051727">
    <property type="component" value="Unassembled WGS sequence"/>
</dbReference>
<dbReference type="Pfam" id="PF17767">
    <property type="entry name" value="NAPRTase_N"/>
    <property type="match status" value="1"/>
</dbReference>
<dbReference type="InterPro" id="IPR006405">
    <property type="entry name" value="Nic_PRibTrfase_pncB"/>
</dbReference>
<dbReference type="PANTHER" id="PTHR11098">
    <property type="entry name" value="NICOTINATE PHOSPHORIBOSYLTRANSFERASE"/>
    <property type="match status" value="1"/>
</dbReference>
<dbReference type="GO" id="GO:0005829">
    <property type="term" value="C:cytosol"/>
    <property type="evidence" value="ECO:0007669"/>
    <property type="project" value="TreeGrafter"/>
</dbReference>
<dbReference type="PANTHER" id="PTHR11098:SF1">
    <property type="entry name" value="NICOTINATE PHOSPHORIBOSYLTRANSFERASE"/>
    <property type="match status" value="1"/>
</dbReference>
<evidence type="ECO:0000256" key="7">
    <source>
        <dbReference type="ARBA" id="ARBA00022679"/>
    </source>
</evidence>
<dbReference type="FunFam" id="3.20.20.70:FF:000076">
    <property type="entry name" value="Nicotinate phosphoribosyltransferase"/>
    <property type="match status" value="1"/>
</dbReference>
<dbReference type="AlphaFoldDB" id="A0A0R2G2F1"/>
<sequence length="502" mass="56158">MSDSKLNGNFDLIPSCQVGRKIMEQRNLTLLMDLYELTMANGFFKEEPSKIGYFDLYFRKVPDKGGLVIYAGLAQVIKYLKELKFTDSDIEYLQTLGIFAPEFLEYLRTFDFECDVWSVKEGTPVFPNEPLIIVRGPLIQTQLLETMLLNIINHESLIATKARRICMVAKGRPVMEFGSRRAQGADAATFGARAAVIGGCIGTANVLSAKLFGLTPLGTMAHSWIQSFKSEQAAFEAWYRIYPNNCLLLVDTYDVLNSGVPHAIEIFNKLKARGITEHIGIRIDSGDITFLTKAARKMLDEAGFENATITVSNALDEDVIQNVLEEGAAIDSFGVGEKLITASSDPVLSGVYKLVATQVDGKITPKIKLSNTIEKTTIPGFKKLYRLYNNNGKAVGDLLGLFDEIKLNEGSVYNSDPNKTLQKRRIDNFRLEPLMIQVFDKGKLVYSEPATNEVKDFSKAMTESLPEACLRLKNPDLYNVFWTKALKIMRTDMIEKYSEMNS</sequence>
<dbReference type="InterPro" id="IPR007229">
    <property type="entry name" value="Nic_PRibTrfase-Fam"/>
</dbReference>
<evidence type="ECO:0000259" key="10">
    <source>
        <dbReference type="Pfam" id="PF04095"/>
    </source>
</evidence>